<reference evidence="4" key="1">
    <citation type="submission" date="2023-07" db="EMBL/GenBank/DDBJ databases">
        <title>30 novel species of actinomycetes from the DSMZ collection.</title>
        <authorList>
            <person name="Nouioui I."/>
        </authorList>
    </citation>
    <scope>NUCLEOTIDE SEQUENCE [LARGE SCALE GENOMIC DNA]</scope>
    <source>
        <strain evidence="4">DSM 44399</strain>
    </source>
</reference>
<comment type="caution">
    <text evidence="3">The sequence shown here is derived from an EMBL/GenBank/DDBJ whole genome shotgun (WGS) entry which is preliminary data.</text>
</comment>
<feature type="transmembrane region" description="Helical" evidence="2">
    <location>
        <begin position="89"/>
        <end position="110"/>
    </location>
</feature>
<organism evidence="3 4">
    <name type="scientific">Jatrophihabitans lederbergiae</name>
    <dbReference type="NCBI Taxonomy" id="3075547"/>
    <lineage>
        <taxon>Bacteria</taxon>
        <taxon>Bacillati</taxon>
        <taxon>Actinomycetota</taxon>
        <taxon>Actinomycetes</taxon>
        <taxon>Jatrophihabitantales</taxon>
        <taxon>Jatrophihabitantaceae</taxon>
        <taxon>Jatrophihabitans</taxon>
    </lineage>
</organism>
<evidence type="ECO:0000313" key="3">
    <source>
        <dbReference type="EMBL" id="MDT0262523.1"/>
    </source>
</evidence>
<feature type="region of interest" description="Disordered" evidence="1">
    <location>
        <begin position="1"/>
        <end position="20"/>
    </location>
</feature>
<sequence length="143" mass="14632">MADSMAGNTTKQADPASAPSAGELVSRVAEQMSTLIRDELRLAQAELTTKGKKAGLGAGFFGQALLFGWLGVATLVAAAVLGLANAVPAWLAAVIVGVILLMLAGMGALMGKRQVSAVGSPLPREAVAGVRRDFDTLKESAKR</sequence>
<proteinExistence type="predicted"/>
<dbReference type="EMBL" id="JAVREH010000019">
    <property type="protein sequence ID" value="MDT0262523.1"/>
    <property type="molecule type" value="Genomic_DNA"/>
</dbReference>
<evidence type="ECO:0000256" key="2">
    <source>
        <dbReference type="SAM" id="Phobius"/>
    </source>
</evidence>
<evidence type="ECO:0000256" key="1">
    <source>
        <dbReference type="SAM" id="MobiDB-lite"/>
    </source>
</evidence>
<feature type="transmembrane region" description="Helical" evidence="2">
    <location>
        <begin position="60"/>
        <end position="83"/>
    </location>
</feature>
<dbReference type="RefSeq" id="WP_311423673.1">
    <property type="nucleotide sequence ID" value="NZ_JAVREH010000019.1"/>
</dbReference>
<dbReference type="Pfam" id="PF07332">
    <property type="entry name" value="Phage_holin_3_6"/>
    <property type="match status" value="1"/>
</dbReference>
<evidence type="ECO:0000313" key="4">
    <source>
        <dbReference type="Proteomes" id="UP001183176"/>
    </source>
</evidence>
<feature type="compositionally biased region" description="Polar residues" evidence="1">
    <location>
        <begin position="1"/>
        <end position="12"/>
    </location>
</feature>
<keyword evidence="2" id="KW-0812">Transmembrane</keyword>
<dbReference type="InterPro" id="IPR009937">
    <property type="entry name" value="Phage_holin_3_6"/>
</dbReference>
<protein>
    <submittedName>
        <fullName evidence="3">Phage holin family protein</fullName>
    </submittedName>
</protein>
<keyword evidence="4" id="KW-1185">Reference proteome</keyword>
<keyword evidence="2" id="KW-1133">Transmembrane helix</keyword>
<gene>
    <name evidence="3" type="ORF">RM423_14095</name>
</gene>
<accession>A0ABU2JE34</accession>
<keyword evidence="2" id="KW-0472">Membrane</keyword>
<name>A0ABU2JE34_9ACTN</name>
<dbReference type="Proteomes" id="UP001183176">
    <property type="component" value="Unassembled WGS sequence"/>
</dbReference>